<protein>
    <submittedName>
        <fullName evidence="2">Uncharacterized protein</fullName>
    </submittedName>
</protein>
<organism evidence="2 3">
    <name type="scientific">Psilocybe cyanescens</name>
    <dbReference type="NCBI Taxonomy" id="93625"/>
    <lineage>
        <taxon>Eukaryota</taxon>
        <taxon>Fungi</taxon>
        <taxon>Dikarya</taxon>
        <taxon>Basidiomycota</taxon>
        <taxon>Agaricomycotina</taxon>
        <taxon>Agaricomycetes</taxon>
        <taxon>Agaricomycetidae</taxon>
        <taxon>Agaricales</taxon>
        <taxon>Agaricineae</taxon>
        <taxon>Strophariaceae</taxon>
        <taxon>Psilocybe</taxon>
    </lineage>
</organism>
<dbReference type="OrthoDB" id="10425690at2759"/>
<dbReference type="Proteomes" id="UP000283269">
    <property type="component" value="Unassembled WGS sequence"/>
</dbReference>
<dbReference type="AlphaFoldDB" id="A0A409XPG4"/>
<dbReference type="EMBL" id="NHYD01001022">
    <property type="protein sequence ID" value="PPQ92614.1"/>
    <property type="molecule type" value="Genomic_DNA"/>
</dbReference>
<keyword evidence="1" id="KW-1133">Transmembrane helix</keyword>
<keyword evidence="1" id="KW-0812">Transmembrane</keyword>
<evidence type="ECO:0000313" key="2">
    <source>
        <dbReference type="EMBL" id="PPQ92614.1"/>
    </source>
</evidence>
<sequence length="141" mass="16160">MAEFIPLNAVLSLSETRLPHDDTFLNGIIYMVYLQQAVACLCIFLLGVVLTLDMIFISSKRYFRNDGFWLRDPLEILDPRKRNSAETIVVRFGNDFARVWSVTTILLIMIAVEWDILHYCQHSPQDRIVRDASADSTPIGP</sequence>
<evidence type="ECO:0000313" key="3">
    <source>
        <dbReference type="Proteomes" id="UP000283269"/>
    </source>
</evidence>
<gene>
    <name evidence="2" type="ORF">CVT25_007306</name>
</gene>
<keyword evidence="1" id="KW-0472">Membrane</keyword>
<proteinExistence type="predicted"/>
<feature type="transmembrane region" description="Helical" evidence="1">
    <location>
        <begin position="28"/>
        <end position="52"/>
    </location>
</feature>
<dbReference type="InParanoid" id="A0A409XPG4"/>
<reference evidence="2 3" key="1">
    <citation type="journal article" date="2018" name="Evol. Lett.">
        <title>Horizontal gene cluster transfer increased hallucinogenic mushroom diversity.</title>
        <authorList>
            <person name="Reynolds H.T."/>
            <person name="Vijayakumar V."/>
            <person name="Gluck-Thaler E."/>
            <person name="Korotkin H.B."/>
            <person name="Matheny P.B."/>
            <person name="Slot J.C."/>
        </authorList>
    </citation>
    <scope>NUCLEOTIDE SEQUENCE [LARGE SCALE GENOMIC DNA]</scope>
    <source>
        <strain evidence="2 3">2631</strain>
    </source>
</reference>
<keyword evidence="3" id="KW-1185">Reference proteome</keyword>
<evidence type="ECO:0000256" key="1">
    <source>
        <dbReference type="SAM" id="Phobius"/>
    </source>
</evidence>
<accession>A0A409XPG4</accession>
<comment type="caution">
    <text evidence="2">The sequence shown here is derived from an EMBL/GenBank/DDBJ whole genome shotgun (WGS) entry which is preliminary data.</text>
</comment>
<name>A0A409XPG4_PSICY</name>